<keyword evidence="9" id="KW-0175">Coiled coil</keyword>
<dbReference type="PANTHER" id="PTHR11003:SF291">
    <property type="entry name" value="IP11374P"/>
    <property type="match status" value="1"/>
</dbReference>
<dbReference type="GO" id="GO:0005737">
    <property type="term" value="C:cytoplasm"/>
    <property type="evidence" value="ECO:0007669"/>
    <property type="project" value="UniProtKB-ARBA"/>
</dbReference>
<feature type="region of interest" description="Disordered" evidence="10">
    <location>
        <begin position="1"/>
        <end position="72"/>
    </location>
</feature>
<sequence length="445" mass="49672">MTLQSQFNAGRQSHVHLVDAGGPSSSSSSSSSKSPKKKSSWKFWKRSKGSTPRSSELVTSSSSSSSSSPPVLQRKSSLTSNFEADVELTSSNRQIFRRSVYLTLTYILSGVIAFCFIESWTFLDSLYFVVVTLTTVGYGDQSPWVSESARFFCTLYAFVGILLLGSALGIIAAEVVSQQEAALKDFQRKVLEAKEEGEEKGEEKRPKSRFEVMCTDINLRLPGFLRNINSGIKKVYTERTPGIVQELMGSFQLLFVVILLGMILIKLDDHSLSLNKCLYFAVITSTTIGYGDISPKNTNLGKIFGIFYILFGVTAVGNVLSEIATKVIEKKQREAMDRILSRKITIDEFAKFDVDGDGRIERTEFALRKLMLMGIVEPADVARVEKEFDQMDADGSGEVTLKDLEAHLKAQEKEKEELLERKKRGAKKTKAKQVQNQYENMVEKI</sequence>
<dbReference type="SUPFAM" id="SSF47473">
    <property type="entry name" value="EF-hand"/>
    <property type="match status" value="1"/>
</dbReference>
<feature type="region of interest" description="Disordered" evidence="10">
    <location>
        <begin position="415"/>
        <end position="445"/>
    </location>
</feature>
<name>A0A9W7B2P2_9STRA</name>
<dbReference type="PROSITE" id="PS50222">
    <property type="entry name" value="EF_HAND_2"/>
    <property type="match status" value="1"/>
</dbReference>
<dbReference type="GO" id="GO:0022841">
    <property type="term" value="F:potassium ion leak channel activity"/>
    <property type="evidence" value="ECO:0007669"/>
    <property type="project" value="TreeGrafter"/>
</dbReference>
<dbReference type="GO" id="GO:0005509">
    <property type="term" value="F:calcium ion binding"/>
    <property type="evidence" value="ECO:0007669"/>
    <property type="project" value="InterPro"/>
</dbReference>
<feature type="compositionally biased region" description="Basic residues" evidence="10">
    <location>
        <begin position="34"/>
        <end position="48"/>
    </location>
</feature>
<evidence type="ECO:0000256" key="11">
    <source>
        <dbReference type="SAM" id="Phobius"/>
    </source>
</evidence>
<keyword evidence="14" id="KW-1185">Reference proteome</keyword>
<dbReference type="Proteomes" id="UP001165160">
    <property type="component" value="Unassembled WGS sequence"/>
</dbReference>
<dbReference type="InterPro" id="IPR018247">
    <property type="entry name" value="EF_Hand_1_Ca_BS"/>
</dbReference>
<feature type="compositionally biased region" description="Basic residues" evidence="10">
    <location>
        <begin position="421"/>
        <end position="431"/>
    </location>
</feature>
<evidence type="ECO:0000259" key="12">
    <source>
        <dbReference type="PROSITE" id="PS50222"/>
    </source>
</evidence>
<feature type="transmembrane region" description="Helical" evidence="11">
    <location>
        <begin position="100"/>
        <end position="120"/>
    </location>
</feature>
<comment type="subcellular location">
    <subcellularLocation>
        <location evidence="1">Membrane</location>
        <topology evidence="1">Multi-pass membrane protein</topology>
    </subcellularLocation>
</comment>
<dbReference type="AlphaFoldDB" id="A0A9W7B2P2"/>
<evidence type="ECO:0000256" key="6">
    <source>
        <dbReference type="ARBA" id="ARBA00023065"/>
    </source>
</evidence>
<keyword evidence="7 11" id="KW-0472">Membrane</keyword>
<keyword evidence="4" id="KW-0106">Calcium</keyword>
<evidence type="ECO:0000256" key="2">
    <source>
        <dbReference type="ARBA" id="ARBA00022448"/>
    </source>
</evidence>
<accession>A0A9W7B2P2</accession>
<dbReference type="EMBL" id="BRXX01000019">
    <property type="protein sequence ID" value="GMH82811.1"/>
    <property type="molecule type" value="Genomic_DNA"/>
</dbReference>
<feature type="transmembrane region" description="Helical" evidence="11">
    <location>
        <begin position="151"/>
        <end position="173"/>
    </location>
</feature>
<evidence type="ECO:0000256" key="7">
    <source>
        <dbReference type="ARBA" id="ARBA00023136"/>
    </source>
</evidence>
<feature type="compositionally biased region" description="Low complexity" evidence="10">
    <location>
        <begin position="24"/>
        <end position="33"/>
    </location>
</feature>
<feature type="transmembrane region" description="Helical" evidence="11">
    <location>
        <begin position="305"/>
        <end position="328"/>
    </location>
</feature>
<dbReference type="GO" id="GO:0015271">
    <property type="term" value="F:outward rectifier potassium channel activity"/>
    <property type="evidence" value="ECO:0007669"/>
    <property type="project" value="TreeGrafter"/>
</dbReference>
<dbReference type="Pfam" id="PF13499">
    <property type="entry name" value="EF-hand_7"/>
    <property type="match status" value="1"/>
</dbReference>
<feature type="domain" description="EF-hand" evidence="12">
    <location>
        <begin position="379"/>
        <end position="414"/>
    </location>
</feature>
<dbReference type="GO" id="GO:0005886">
    <property type="term" value="C:plasma membrane"/>
    <property type="evidence" value="ECO:0007669"/>
    <property type="project" value="TreeGrafter"/>
</dbReference>
<dbReference type="InterPro" id="IPR002048">
    <property type="entry name" value="EF_hand_dom"/>
</dbReference>
<feature type="transmembrane region" description="Helical" evidence="11">
    <location>
        <begin position="247"/>
        <end position="265"/>
    </location>
</feature>
<evidence type="ECO:0000256" key="3">
    <source>
        <dbReference type="ARBA" id="ARBA00022692"/>
    </source>
</evidence>
<evidence type="ECO:0000313" key="14">
    <source>
        <dbReference type="Proteomes" id="UP001165160"/>
    </source>
</evidence>
<dbReference type="SUPFAM" id="SSF81324">
    <property type="entry name" value="Voltage-gated potassium channels"/>
    <property type="match status" value="2"/>
</dbReference>
<evidence type="ECO:0000256" key="10">
    <source>
        <dbReference type="SAM" id="MobiDB-lite"/>
    </source>
</evidence>
<gene>
    <name evidence="13" type="ORF">TrVE_jg11635</name>
</gene>
<evidence type="ECO:0000256" key="4">
    <source>
        <dbReference type="ARBA" id="ARBA00022837"/>
    </source>
</evidence>
<feature type="compositionally biased region" description="Polar residues" evidence="10">
    <location>
        <begin position="1"/>
        <end position="11"/>
    </location>
</feature>
<dbReference type="GO" id="GO:0030322">
    <property type="term" value="P:stabilization of membrane potential"/>
    <property type="evidence" value="ECO:0007669"/>
    <property type="project" value="TreeGrafter"/>
</dbReference>
<dbReference type="SMART" id="SM00054">
    <property type="entry name" value="EFh"/>
    <property type="match status" value="2"/>
</dbReference>
<dbReference type="Gene3D" id="1.10.238.10">
    <property type="entry name" value="EF-hand"/>
    <property type="match status" value="1"/>
</dbReference>
<reference evidence="14" key="1">
    <citation type="journal article" date="2023" name="Commun. Biol.">
        <title>Genome analysis of Parmales, the sister group of diatoms, reveals the evolutionary specialization of diatoms from phago-mixotrophs to photoautotrophs.</title>
        <authorList>
            <person name="Ban H."/>
            <person name="Sato S."/>
            <person name="Yoshikawa S."/>
            <person name="Yamada K."/>
            <person name="Nakamura Y."/>
            <person name="Ichinomiya M."/>
            <person name="Sato N."/>
            <person name="Blanc-Mathieu R."/>
            <person name="Endo H."/>
            <person name="Kuwata A."/>
            <person name="Ogata H."/>
        </authorList>
    </citation>
    <scope>NUCLEOTIDE SEQUENCE [LARGE SCALE GENOMIC DNA]</scope>
    <source>
        <strain evidence="14">NIES 3699</strain>
    </source>
</reference>
<dbReference type="InterPro" id="IPR011992">
    <property type="entry name" value="EF-hand-dom_pair"/>
</dbReference>
<proteinExistence type="predicted"/>
<evidence type="ECO:0000313" key="13">
    <source>
        <dbReference type="EMBL" id="GMH82811.1"/>
    </source>
</evidence>
<feature type="compositionally biased region" description="Low complexity" evidence="10">
    <location>
        <begin position="49"/>
        <end position="72"/>
    </location>
</feature>
<keyword evidence="2" id="KW-0813">Transport</keyword>
<keyword evidence="5 11" id="KW-1133">Transmembrane helix</keyword>
<organism evidence="13 14">
    <name type="scientific">Triparma verrucosa</name>
    <dbReference type="NCBI Taxonomy" id="1606542"/>
    <lineage>
        <taxon>Eukaryota</taxon>
        <taxon>Sar</taxon>
        <taxon>Stramenopiles</taxon>
        <taxon>Ochrophyta</taxon>
        <taxon>Bolidophyceae</taxon>
        <taxon>Parmales</taxon>
        <taxon>Triparmaceae</taxon>
        <taxon>Triparma</taxon>
    </lineage>
</organism>
<dbReference type="Gene3D" id="1.10.287.70">
    <property type="match status" value="2"/>
</dbReference>
<protein>
    <recommendedName>
        <fullName evidence="12">EF-hand domain-containing protein</fullName>
    </recommendedName>
</protein>
<dbReference type="PROSITE" id="PS00018">
    <property type="entry name" value="EF_HAND_1"/>
    <property type="match status" value="2"/>
</dbReference>
<feature type="coiled-coil region" evidence="9">
    <location>
        <begin position="176"/>
        <end position="203"/>
    </location>
</feature>
<evidence type="ECO:0000256" key="1">
    <source>
        <dbReference type="ARBA" id="ARBA00004141"/>
    </source>
</evidence>
<dbReference type="InterPro" id="IPR013099">
    <property type="entry name" value="K_chnl_dom"/>
</dbReference>
<evidence type="ECO:0000256" key="9">
    <source>
        <dbReference type="SAM" id="Coils"/>
    </source>
</evidence>
<dbReference type="PANTHER" id="PTHR11003">
    <property type="entry name" value="POTASSIUM CHANNEL, SUBFAMILY K"/>
    <property type="match status" value="1"/>
</dbReference>
<keyword evidence="8" id="KW-0407">Ion channel</keyword>
<evidence type="ECO:0000256" key="8">
    <source>
        <dbReference type="ARBA" id="ARBA00023303"/>
    </source>
</evidence>
<keyword evidence="3 11" id="KW-0812">Transmembrane</keyword>
<evidence type="ECO:0000256" key="5">
    <source>
        <dbReference type="ARBA" id="ARBA00022989"/>
    </source>
</evidence>
<dbReference type="Pfam" id="PF07885">
    <property type="entry name" value="Ion_trans_2"/>
    <property type="match status" value="2"/>
</dbReference>
<dbReference type="InterPro" id="IPR003280">
    <property type="entry name" value="2pore_dom_K_chnl"/>
</dbReference>
<keyword evidence="6" id="KW-0406">Ion transport</keyword>
<comment type="caution">
    <text evidence="13">The sequence shown here is derived from an EMBL/GenBank/DDBJ whole genome shotgun (WGS) entry which is preliminary data.</text>
</comment>
<dbReference type="CDD" id="cd00051">
    <property type="entry name" value="EFh"/>
    <property type="match status" value="1"/>
</dbReference>